<dbReference type="GO" id="GO:0005886">
    <property type="term" value="C:plasma membrane"/>
    <property type="evidence" value="ECO:0007669"/>
    <property type="project" value="UniProtKB-SubCell"/>
</dbReference>
<accession>A0A6M8IZG3</accession>
<reference evidence="11" key="1">
    <citation type="submission" date="2020-05" db="EMBL/GenBank/DDBJ databases">
        <title>Novel species in genus Nocardioides.</title>
        <authorList>
            <person name="Zhang G."/>
        </authorList>
    </citation>
    <scope>NUCLEOTIDE SEQUENCE [LARGE SCALE GENOMIC DNA]</scope>
    <source>
        <strain evidence="11">zg-1050</strain>
    </source>
</reference>
<evidence type="ECO:0000256" key="2">
    <source>
        <dbReference type="ARBA" id="ARBA00005697"/>
    </source>
</evidence>
<feature type="transmembrane region" description="Helical" evidence="9">
    <location>
        <begin position="53"/>
        <end position="77"/>
    </location>
</feature>
<comment type="similarity">
    <text evidence="2 8">Belongs to the nucleobase:cation symporter-2 (NCS2) (TC 2.A.40) family. Azg-like subfamily.</text>
</comment>
<comment type="subcellular location">
    <subcellularLocation>
        <location evidence="1 8">Cell membrane</location>
        <topology evidence="1 8">Multi-pass membrane protein</topology>
    </subcellularLocation>
</comment>
<keyword evidence="7 8" id="KW-0472">Membrane</keyword>
<keyword evidence="4 8" id="KW-1003">Cell membrane</keyword>
<evidence type="ECO:0000256" key="4">
    <source>
        <dbReference type="ARBA" id="ARBA00022475"/>
    </source>
</evidence>
<feature type="transmembrane region" description="Helical" evidence="9">
    <location>
        <begin position="420"/>
        <end position="447"/>
    </location>
</feature>
<evidence type="ECO:0000256" key="8">
    <source>
        <dbReference type="PIRNR" id="PIRNR005353"/>
    </source>
</evidence>
<dbReference type="Pfam" id="PF00860">
    <property type="entry name" value="Xan_ur_permease"/>
    <property type="match status" value="1"/>
</dbReference>
<dbReference type="PANTHER" id="PTHR43337">
    <property type="entry name" value="XANTHINE/URACIL PERMEASE C887.17-RELATED"/>
    <property type="match status" value="1"/>
</dbReference>
<name>A0A6M8IZG3_9ACTN</name>
<dbReference type="PANTHER" id="PTHR43337:SF1">
    <property type="entry name" value="XANTHINE_URACIL PERMEASE C887.17-RELATED"/>
    <property type="match status" value="1"/>
</dbReference>
<feature type="transmembrane region" description="Helical" evidence="9">
    <location>
        <begin position="228"/>
        <end position="246"/>
    </location>
</feature>
<protein>
    <submittedName>
        <fullName evidence="10">NCS2 family permease</fullName>
    </submittedName>
</protein>
<proteinExistence type="inferred from homology"/>
<organism evidence="10 11">
    <name type="scientific">Berryella wangjianweii</name>
    <dbReference type="NCBI Taxonomy" id="2734634"/>
    <lineage>
        <taxon>Bacteria</taxon>
        <taxon>Bacillati</taxon>
        <taxon>Actinomycetota</taxon>
        <taxon>Coriobacteriia</taxon>
        <taxon>Eggerthellales</taxon>
        <taxon>Eggerthellaceae</taxon>
        <taxon>Berryella</taxon>
    </lineage>
</organism>
<dbReference type="EMBL" id="CP053716">
    <property type="protein sequence ID" value="QKF06734.1"/>
    <property type="molecule type" value="Genomic_DNA"/>
</dbReference>
<dbReference type="PIRSF" id="PIRSF005353">
    <property type="entry name" value="PbuG"/>
    <property type="match status" value="1"/>
</dbReference>
<keyword evidence="6 8" id="KW-1133">Transmembrane helix</keyword>
<keyword evidence="3 8" id="KW-0813">Transport</keyword>
<feature type="transmembrane region" description="Helical" evidence="9">
    <location>
        <begin position="83"/>
        <end position="102"/>
    </location>
</feature>
<dbReference type="Proteomes" id="UP000503297">
    <property type="component" value="Chromosome"/>
</dbReference>
<gene>
    <name evidence="10" type="ORF">HLV38_00310</name>
</gene>
<evidence type="ECO:0000256" key="1">
    <source>
        <dbReference type="ARBA" id="ARBA00004651"/>
    </source>
</evidence>
<evidence type="ECO:0000313" key="10">
    <source>
        <dbReference type="EMBL" id="QKF06734.1"/>
    </source>
</evidence>
<feature type="transmembrane region" description="Helical" evidence="9">
    <location>
        <begin position="197"/>
        <end position="221"/>
    </location>
</feature>
<evidence type="ECO:0000256" key="5">
    <source>
        <dbReference type="ARBA" id="ARBA00022692"/>
    </source>
</evidence>
<dbReference type="InterPro" id="IPR045018">
    <property type="entry name" value="Azg-like"/>
</dbReference>
<feature type="transmembrane region" description="Helical" evidence="9">
    <location>
        <begin position="109"/>
        <end position="129"/>
    </location>
</feature>
<feature type="transmembrane region" description="Helical" evidence="9">
    <location>
        <begin position="275"/>
        <end position="294"/>
    </location>
</feature>
<sequence>MDATIVAVRVARRPEASRCRGTLCARCAGLREGNCVDRFFKISERGSTVGNEVIGGLTTFLAMAYIIAVNPLMMNIAGMEFDAALTATCFGAAAMTIAMGVIANRPIALASGMGINAIVAFSLCSADALGVDWRVAMGVIFLEGIAILVLVLCGLRKAIMEAIPVNLRRAIGVGIGLFVAFIGLKGGGVIVSNESTYLAMGSLTSPIAIVSLVSIGVAVVLEVMRVKGSLLISIVAATIVGIPLGVTTVPTELHFGLNFATFAAPFQIDPSSQTLAIAQVLVTPALLMFVFSLLMSDFFDTMGTVVAVGDQADFVDKDGNIEDVQPILLVDSTAAAVGGFMGASSITTFVESTAGASAGARTGLSNIVIGALFVVFAFFAPIIGMVSASATCGALVVVGYLMLTGVGEIDWSLPESAFPAFATIMGIPLTYSITNGIGFGFVSYVVVKVAQGKIAEVKPLMWVASLAFLLMFIFG</sequence>
<evidence type="ECO:0000256" key="9">
    <source>
        <dbReference type="SAM" id="Phobius"/>
    </source>
</evidence>
<evidence type="ECO:0000256" key="3">
    <source>
        <dbReference type="ARBA" id="ARBA00022448"/>
    </source>
</evidence>
<evidence type="ECO:0000256" key="7">
    <source>
        <dbReference type="ARBA" id="ARBA00023136"/>
    </source>
</evidence>
<feature type="transmembrane region" description="Helical" evidence="9">
    <location>
        <begin position="167"/>
        <end position="191"/>
    </location>
</feature>
<dbReference type="GO" id="GO:0005345">
    <property type="term" value="F:purine nucleobase transmembrane transporter activity"/>
    <property type="evidence" value="ECO:0007669"/>
    <property type="project" value="TreeGrafter"/>
</dbReference>
<evidence type="ECO:0000313" key="11">
    <source>
        <dbReference type="Proteomes" id="UP000503297"/>
    </source>
</evidence>
<feature type="transmembrane region" description="Helical" evidence="9">
    <location>
        <begin position="367"/>
        <end position="400"/>
    </location>
</feature>
<feature type="transmembrane region" description="Helical" evidence="9">
    <location>
        <begin position="135"/>
        <end position="155"/>
    </location>
</feature>
<dbReference type="KEGG" id="bwa:HLV38_00310"/>
<dbReference type="InterPro" id="IPR026033">
    <property type="entry name" value="Azg-like_bact_archaea"/>
</dbReference>
<feature type="transmembrane region" description="Helical" evidence="9">
    <location>
        <begin position="459"/>
        <end position="474"/>
    </location>
</feature>
<evidence type="ECO:0000256" key="6">
    <source>
        <dbReference type="ARBA" id="ARBA00022989"/>
    </source>
</evidence>
<dbReference type="InterPro" id="IPR006043">
    <property type="entry name" value="NCS2"/>
</dbReference>
<keyword evidence="11" id="KW-1185">Reference proteome</keyword>
<keyword evidence="5 8" id="KW-0812">Transmembrane</keyword>
<dbReference type="AlphaFoldDB" id="A0A6M8IZG3"/>